<organism evidence="3 4">
    <name type="scientific">Uliginosibacterium flavum</name>
    <dbReference type="NCBI Taxonomy" id="1396831"/>
    <lineage>
        <taxon>Bacteria</taxon>
        <taxon>Pseudomonadati</taxon>
        <taxon>Pseudomonadota</taxon>
        <taxon>Betaproteobacteria</taxon>
        <taxon>Rhodocyclales</taxon>
        <taxon>Zoogloeaceae</taxon>
        <taxon>Uliginosibacterium</taxon>
    </lineage>
</organism>
<dbReference type="Gene3D" id="3.40.800.20">
    <property type="entry name" value="Histone deacetylase domain"/>
    <property type="match status" value="1"/>
</dbReference>
<dbReference type="PRINTS" id="PR01270">
    <property type="entry name" value="HDASUPER"/>
</dbReference>
<name>A0ABV2TNG9_9RHOO</name>
<evidence type="ECO:0000313" key="3">
    <source>
        <dbReference type="EMBL" id="MET7015470.1"/>
    </source>
</evidence>
<gene>
    <name evidence="3" type="ORF">ABXR19_14880</name>
</gene>
<dbReference type="Proteomes" id="UP001549691">
    <property type="component" value="Unassembled WGS sequence"/>
</dbReference>
<dbReference type="EMBL" id="JBEWZI010000017">
    <property type="protein sequence ID" value="MET7015470.1"/>
    <property type="molecule type" value="Genomic_DNA"/>
</dbReference>
<dbReference type="InterPro" id="IPR000286">
    <property type="entry name" value="HDACs"/>
</dbReference>
<sequence length="309" mass="33815">MSGTVFISHPDCWLHSMGTMHPESPDRLTEILDQIKGSGLDGLLDMREDVPQATLEQLYRAHSPAYVDELFEISPEQGLRHLDPDTAMTPHTLKAALRAAGAGIYATELVLAGTAHNAFCAVRPPGHHAERLRAMGFCFFNNVAVAARHALEVCGLARVSIIDFDVHHGNGTENIFLADPRVQMLSFFQHPLYPYSGTKLIAPNLLNTAFPAGTRGDKIRDLLTDAWLPALAQHQPQMLFISAGFDAHYEDDMASMGLVDADFAWISRELRQWADAHCGGKLVSMLEGGYSLPALGRSVLAHVRALADI</sequence>
<accession>A0ABV2TNG9</accession>
<evidence type="ECO:0000256" key="1">
    <source>
        <dbReference type="ARBA" id="ARBA00005947"/>
    </source>
</evidence>
<dbReference type="SUPFAM" id="SSF52768">
    <property type="entry name" value="Arginase/deacetylase"/>
    <property type="match status" value="1"/>
</dbReference>
<dbReference type="PANTHER" id="PTHR10625">
    <property type="entry name" value="HISTONE DEACETYLASE HDAC1-RELATED"/>
    <property type="match status" value="1"/>
</dbReference>
<protein>
    <submittedName>
        <fullName evidence="3">Histone deacetylase family protein</fullName>
    </submittedName>
</protein>
<dbReference type="Pfam" id="PF00850">
    <property type="entry name" value="Hist_deacetyl"/>
    <property type="match status" value="1"/>
</dbReference>
<reference evidence="3 4" key="1">
    <citation type="submission" date="2024-07" db="EMBL/GenBank/DDBJ databases">
        <title>Uliginosibacterium flavum JJ3220;KACC:17644.</title>
        <authorList>
            <person name="Kim M.K."/>
        </authorList>
    </citation>
    <scope>NUCLEOTIDE SEQUENCE [LARGE SCALE GENOMIC DNA]</scope>
    <source>
        <strain evidence="3 4">KACC:17644</strain>
    </source>
</reference>
<comment type="caution">
    <text evidence="3">The sequence shown here is derived from an EMBL/GenBank/DDBJ whole genome shotgun (WGS) entry which is preliminary data.</text>
</comment>
<feature type="domain" description="Histone deacetylase" evidence="2">
    <location>
        <begin position="21"/>
        <end position="306"/>
    </location>
</feature>
<keyword evidence="4" id="KW-1185">Reference proteome</keyword>
<evidence type="ECO:0000313" key="4">
    <source>
        <dbReference type="Proteomes" id="UP001549691"/>
    </source>
</evidence>
<evidence type="ECO:0000259" key="2">
    <source>
        <dbReference type="Pfam" id="PF00850"/>
    </source>
</evidence>
<proteinExistence type="inferred from homology"/>
<dbReference type="InterPro" id="IPR023696">
    <property type="entry name" value="Ureohydrolase_dom_sf"/>
</dbReference>
<dbReference type="PANTHER" id="PTHR10625:SF10">
    <property type="entry name" value="HISTONE DEACETYLASE HDAC1"/>
    <property type="match status" value="1"/>
</dbReference>
<comment type="similarity">
    <text evidence="1">Belongs to the histone deacetylase family.</text>
</comment>
<dbReference type="InterPro" id="IPR037138">
    <property type="entry name" value="His_deacetylse_dom_sf"/>
</dbReference>
<dbReference type="RefSeq" id="WP_354601928.1">
    <property type="nucleotide sequence ID" value="NZ_JBEWZI010000017.1"/>
</dbReference>
<dbReference type="CDD" id="cd11599">
    <property type="entry name" value="HDAC_classII_2"/>
    <property type="match status" value="1"/>
</dbReference>
<dbReference type="InterPro" id="IPR023801">
    <property type="entry name" value="His_deacetylse_dom"/>
</dbReference>